<accession>A0ABU8MDM7</accession>
<gene>
    <name evidence="1" type="ORF">WCD58_26535</name>
</gene>
<name>A0ABU8MDM7_9PSEU</name>
<protein>
    <submittedName>
        <fullName evidence="1">Uncharacterized protein</fullName>
    </submittedName>
</protein>
<dbReference type="EMBL" id="JBBEGM010000013">
    <property type="protein sequence ID" value="MEJ2864742.1"/>
    <property type="molecule type" value="Genomic_DNA"/>
</dbReference>
<dbReference type="Proteomes" id="UP001369736">
    <property type="component" value="Unassembled WGS sequence"/>
</dbReference>
<proteinExistence type="predicted"/>
<reference evidence="1 2" key="1">
    <citation type="submission" date="2024-03" db="EMBL/GenBank/DDBJ databases">
        <title>Actinomycetospora sp. OC33-EN07, a novel actinomycete isolated from wild orchid (Aerides multiflora).</title>
        <authorList>
            <person name="Suriyachadkun C."/>
        </authorList>
    </citation>
    <scope>NUCLEOTIDE SEQUENCE [LARGE SCALE GENOMIC DNA]</scope>
    <source>
        <strain evidence="1 2">OC33-EN07</strain>
    </source>
</reference>
<keyword evidence="2" id="KW-1185">Reference proteome</keyword>
<evidence type="ECO:0000313" key="2">
    <source>
        <dbReference type="Proteomes" id="UP001369736"/>
    </source>
</evidence>
<evidence type="ECO:0000313" key="1">
    <source>
        <dbReference type="EMBL" id="MEJ2864742.1"/>
    </source>
</evidence>
<dbReference type="RefSeq" id="WP_337706108.1">
    <property type="nucleotide sequence ID" value="NZ_JBBEGM010000013.1"/>
</dbReference>
<comment type="caution">
    <text evidence="1">The sequence shown here is derived from an EMBL/GenBank/DDBJ whole genome shotgun (WGS) entry which is preliminary data.</text>
</comment>
<organism evidence="1 2">
    <name type="scientific">Actinomycetospora flava</name>
    <dbReference type="NCBI Taxonomy" id="3129232"/>
    <lineage>
        <taxon>Bacteria</taxon>
        <taxon>Bacillati</taxon>
        <taxon>Actinomycetota</taxon>
        <taxon>Actinomycetes</taxon>
        <taxon>Pseudonocardiales</taxon>
        <taxon>Pseudonocardiaceae</taxon>
        <taxon>Actinomycetospora</taxon>
    </lineage>
</organism>
<sequence>MLDQDLARELDTWLTAAPTTPLDGLALAGLVTRRIRRAGRRDLPAPVLAALAAIADRHHGRDPFLDDYLEAVLSPHELALPLLGRVLDGSGLDTDRFAALLLADVVRHENHHPDHGAPAEGRRRVRRAARFVWTVDRGLGADEAPPATPATAWLEHTVLPTTGRRDEYLAVRARQAHHLLSRAGRTVGADLLARLAGSTAAVTDLTAYRARRSAVGDAVA</sequence>